<organism evidence="3 4">
    <name type="scientific">Elysia marginata</name>
    <dbReference type="NCBI Taxonomy" id="1093978"/>
    <lineage>
        <taxon>Eukaryota</taxon>
        <taxon>Metazoa</taxon>
        <taxon>Spiralia</taxon>
        <taxon>Lophotrochozoa</taxon>
        <taxon>Mollusca</taxon>
        <taxon>Gastropoda</taxon>
        <taxon>Heterobranchia</taxon>
        <taxon>Euthyneura</taxon>
        <taxon>Panpulmonata</taxon>
        <taxon>Sacoglossa</taxon>
        <taxon>Placobranchoidea</taxon>
        <taxon>Plakobranchidae</taxon>
        <taxon>Elysia</taxon>
    </lineage>
</organism>
<proteinExistence type="predicted"/>
<keyword evidence="2" id="KW-0472">Membrane</keyword>
<dbReference type="Proteomes" id="UP000762676">
    <property type="component" value="Unassembled WGS sequence"/>
</dbReference>
<protein>
    <submittedName>
        <fullName evidence="3">Uncharacterized protein</fullName>
    </submittedName>
</protein>
<feature type="region of interest" description="Disordered" evidence="1">
    <location>
        <begin position="146"/>
        <end position="194"/>
    </location>
</feature>
<comment type="caution">
    <text evidence="3">The sequence shown here is derived from an EMBL/GenBank/DDBJ whole genome shotgun (WGS) entry which is preliminary data.</text>
</comment>
<feature type="transmembrane region" description="Helical" evidence="2">
    <location>
        <begin position="51"/>
        <end position="72"/>
    </location>
</feature>
<evidence type="ECO:0000256" key="1">
    <source>
        <dbReference type="SAM" id="MobiDB-lite"/>
    </source>
</evidence>
<feature type="transmembrane region" description="Helical" evidence="2">
    <location>
        <begin position="92"/>
        <end position="111"/>
    </location>
</feature>
<keyword evidence="2" id="KW-0812">Transmembrane</keyword>
<dbReference type="AlphaFoldDB" id="A0AAV4HBK2"/>
<accession>A0AAV4HBK2</accession>
<dbReference type="EMBL" id="BMAT01008900">
    <property type="protein sequence ID" value="GFR94914.1"/>
    <property type="molecule type" value="Genomic_DNA"/>
</dbReference>
<evidence type="ECO:0000313" key="4">
    <source>
        <dbReference type="Proteomes" id="UP000762676"/>
    </source>
</evidence>
<sequence>MSVHWLSVARILLGVGGITNLLSFVLQALVFWPSVLLMGQALNMVLQICRVLDFFGAPTKFIGTFIFFWYIPDVNYSYSWYTHDDDLLQLDPLPLGLILFSYILQTLSFVGNTLATDKGARGQDTHIQLIKQQKLQDSLEVRNSHPAYQTTKVTGQSRGQSRGKELTSNNKSSRQCRGKELTPSLSKNKSYRTV</sequence>
<evidence type="ECO:0000256" key="2">
    <source>
        <dbReference type="SAM" id="Phobius"/>
    </source>
</evidence>
<evidence type="ECO:0000313" key="3">
    <source>
        <dbReference type="EMBL" id="GFR94914.1"/>
    </source>
</evidence>
<reference evidence="3 4" key="1">
    <citation type="journal article" date="2021" name="Elife">
        <title>Chloroplast acquisition without the gene transfer in kleptoplastic sea slugs, Plakobranchus ocellatus.</title>
        <authorList>
            <person name="Maeda T."/>
            <person name="Takahashi S."/>
            <person name="Yoshida T."/>
            <person name="Shimamura S."/>
            <person name="Takaki Y."/>
            <person name="Nagai Y."/>
            <person name="Toyoda A."/>
            <person name="Suzuki Y."/>
            <person name="Arimoto A."/>
            <person name="Ishii H."/>
            <person name="Satoh N."/>
            <person name="Nishiyama T."/>
            <person name="Hasebe M."/>
            <person name="Maruyama T."/>
            <person name="Minagawa J."/>
            <person name="Obokata J."/>
            <person name="Shigenobu S."/>
        </authorList>
    </citation>
    <scope>NUCLEOTIDE SEQUENCE [LARGE SCALE GENOMIC DNA]</scope>
</reference>
<feature type="transmembrane region" description="Helical" evidence="2">
    <location>
        <begin position="12"/>
        <end position="39"/>
    </location>
</feature>
<keyword evidence="4" id="KW-1185">Reference proteome</keyword>
<feature type="compositionally biased region" description="Polar residues" evidence="1">
    <location>
        <begin position="146"/>
        <end position="175"/>
    </location>
</feature>
<name>A0AAV4HBK2_9GAST</name>
<gene>
    <name evidence="3" type="ORF">ElyMa_004416300</name>
</gene>
<feature type="compositionally biased region" description="Polar residues" evidence="1">
    <location>
        <begin position="183"/>
        <end position="194"/>
    </location>
</feature>
<keyword evidence="2" id="KW-1133">Transmembrane helix</keyword>